<evidence type="ECO:0000313" key="4">
    <source>
        <dbReference type="Proteomes" id="UP000590511"/>
    </source>
</evidence>
<evidence type="ECO:0000259" key="1">
    <source>
        <dbReference type="Pfam" id="PF13649"/>
    </source>
</evidence>
<dbReference type="GO" id="GO:0032259">
    <property type="term" value="P:methylation"/>
    <property type="evidence" value="ECO:0007669"/>
    <property type="project" value="UniProtKB-KW"/>
</dbReference>
<dbReference type="RefSeq" id="WP_188124642.1">
    <property type="nucleotide sequence ID" value="NZ_BOMP01000034.1"/>
</dbReference>
<dbReference type="InterPro" id="IPR029063">
    <property type="entry name" value="SAM-dependent_MTases_sf"/>
</dbReference>
<evidence type="ECO:0000313" key="3">
    <source>
        <dbReference type="EMBL" id="MBB4752881.1"/>
    </source>
</evidence>
<comment type="caution">
    <text evidence="3">The sequence shown here is derived from an EMBL/GenBank/DDBJ whole genome shotgun (WGS) entry which is preliminary data.</text>
</comment>
<gene>
    <name evidence="2" type="ORF">Alo02nite_23870</name>
    <name evidence="3" type="ORF">BJ964_007042</name>
</gene>
<dbReference type="EMBL" id="BOMP01000034">
    <property type="protein sequence ID" value="GIE39489.1"/>
    <property type="molecule type" value="Genomic_DNA"/>
</dbReference>
<dbReference type="Proteomes" id="UP000590511">
    <property type="component" value="Unassembled WGS sequence"/>
</dbReference>
<reference evidence="3 4" key="1">
    <citation type="submission" date="2020-08" db="EMBL/GenBank/DDBJ databases">
        <title>Sequencing the genomes of 1000 actinobacteria strains.</title>
        <authorList>
            <person name="Klenk H.-P."/>
        </authorList>
    </citation>
    <scope>NUCLEOTIDE SEQUENCE [LARGE SCALE GENOMIC DNA]</scope>
    <source>
        <strain evidence="3 4">DSM 43150</strain>
    </source>
</reference>
<dbReference type="Pfam" id="PF13649">
    <property type="entry name" value="Methyltransf_25"/>
    <property type="match status" value="1"/>
</dbReference>
<keyword evidence="3" id="KW-0489">Methyltransferase</keyword>
<evidence type="ECO:0000313" key="2">
    <source>
        <dbReference type="EMBL" id="GIE39489.1"/>
    </source>
</evidence>
<feature type="domain" description="Methyltransferase" evidence="1">
    <location>
        <begin position="39"/>
        <end position="74"/>
    </location>
</feature>
<dbReference type="Proteomes" id="UP000631312">
    <property type="component" value="Unassembled WGS sequence"/>
</dbReference>
<keyword evidence="5" id="KW-1185">Reference proteome</keyword>
<reference evidence="2 5" key="2">
    <citation type="submission" date="2021-01" db="EMBL/GenBank/DDBJ databases">
        <title>Whole genome shotgun sequence of Actinoplanes lobatus NBRC 12513.</title>
        <authorList>
            <person name="Komaki H."/>
            <person name="Tamura T."/>
        </authorList>
    </citation>
    <scope>NUCLEOTIDE SEQUENCE [LARGE SCALE GENOMIC DNA]</scope>
    <source>
        <strain evidence="2 5">NBRC 12513</strain>
    </source>
</reference>
<organism evidence="3 4">
    <name type="scientific">Actinoplanes lobatus</name>
    <dbReference type="NCBI Taxonomy" id="113568"/>
    <lineage>
        <taxon>Bacteria</taxon>
        <taxon>Bacillati</taxon>
        <taxon>Actinomycetota</taxon>
        <taxon>Actinomycetes</taxon>
        <taxon>Micromonosporales</taxon>
        <taxon>Micromonosporaceae</taxon>
        <taxon>Actinoplanes</taxon>
    </lineage>
</organism>
<dbReference type="GO" id="GO:0008168">
    <property type="term" value="F:methyltransferase activity"/>
    <property type="evidence" value="ECO:0007669"/>
    <property type="project" value="UniProtKB-KW"/>
</dbReference>
<evidence type="ECO:0000313" key="5">
    <source>
        <dbReference type="Proteomes" id="UP000631312"/>
    </source>
</evidence>
<dbReference type="EMBL" id="JACHNC010000001">
    <property type="protein sequence ID" value="MBB4752881.1"/>
    <property type="molecule type" value="Genomic_DNA"/>
</dbReference>
<sequence length="83" mass="8573">MDGGGVVTPDGCTVEVYLHLPANGEPDLIDRAVPEGSRILELGCGTGRLANVLAARGHDVVGVDESAAMLSHLRGVTPVCTHR</sequence>
<dbReference type="SUPFAM" id="SSF53335">
    <property type="entry name" value="S-adenosyl-L-methionine-dependent methyltransferases"/>
    <property type="match status" value="1"/>
</dbReference>
<proteinExistence type="predicted"/>
<dbReference type="AlphaFoldDB" id="A0A7W7MJZ9"/>
<name>A0A7W7MJZ9_9ACTN</name>
<accession>A0A7W7MJZ9</accession>
<dbReference type="InterPro" id="IPR041698">
    <property type="entry name" value="Methyltransf_25"/>
</dbReference>
<dbReference type="CDD" id="cd02440">
    <property type="entry name" value="AdoMet_MTases"/>
    <property type="match status" value="1"/>
</dbReference>
<protein>
    <submittedName>
        <fullName evidence="3">SAM-dependent methyltransferase</fullName>
    </submittedName>
</protein>
<dbReference type="Gene3D" id="3.40.50.150">
    <property type="entry name" value="Vaccinia Virus protein VP39"/>
    <property type="match status" value="1"/>
</dbReference>
<keyword evidence="3" id="KW-0808">Transferase</keyword>